<dbReference type="RefSeq" id="WP_110755919.1">
    <property type="nucleotide sequence ID" value="NZ_PRLG01000002.1"/>
</dbReference>
<organism evidence="3 4">
    <name type="scientific">Paenibacillus illinoisensis</name>
    <dbReference type="NCBI Taxonomy" id="59845"/>
    <lineage>
        <taxon>Bacteria</taxon>
        <taxon>Bacillati</taxon>
        <taxon>Bacillota</taxon>
        <taxon>Bacilli</taxon>
        <taxon>Bacillales</taxon>
        <taxon>Paenibacillaceae</taxon>
        <taxon>Paenibacillus</taxon>
    </lineage>
</organism>
<dbReference type="OrthoDB" id="2628962at2"/>
<dbReference type="PROSITE" id="PS51257">
    <property type="entry name" value="PROKAR_LIPOPROTEIN"/>
    <property type="match status" value="1"/>
</dbReference>
<sequence>MYKRFVLLVSAAFLLTSCSEPGAPAENNPLSEQNAEMTQTIKELREENTRLQEQITGLQESVNDEETRTNLRETLNMTFKLIAAMESEDTAYIESVSSPNVEIAASRNALVVQYGEFSYEVNFIKSILWDEFEFRGYNQKGSDHFMLFVARTITTKGSEGTIEYEFSFIRSPEGEWLFDGYIS</sequence>
<feature type="chain" id="PRO_5039574560" evidence="2">
    <location>
        <begin position="23"/>
        <end position="183"/>
    </location>
</feature>
<name>A0A2W0CK66_9BACL</name>
<dbReference type="AlphaFoldDB" id="A0A2W0CK66"/>
<evidence type="ECO:0000256" key="1">
    <source>
        <dbReference type="SAM" id="Coils"/>
    </source>
</evidence>
<accession>A0A2W0CK66</accession>
<evidence type="ECO:0000313" key="3">
    <source>
        <dbReference type="EMBL" id="PYY31319.1"/>
    </source>
</evidence>
<feature type="signal peptide" evidence="2">
    <location>
        <begin position="1"/>
        <end position="22"/>
    </location>
</feature>
<gene>
    <name evidence="3" type="ORF">PIL02S_00410</name>
</gene>
<proteinExistence type="predicted"/>
<dbReference type="EMBL" id="PRLG01000002">
    <property type="protein sequence ID" value="PYY31319.1"/>
    <property type="molecule type" value="Genomic_DNA"/>
</dbReference>
<evidence type="ECO:0000256" key="2">
    <source>
        <dbReference type="SAM" id="SignalP"/>
    </source>
</evidence>
<dbReference type="Proteomes" id="UP000247459">
    <property type="component" value="Unassembled WGS sequence"/>
</dbReference>
<keyword evidence="1" id="KW-0175">Coiled coil</keyword>
<keyword evidence="2" id="KW-0732">Signal</keyword>
<protein>
    <submittedName>
        <fullName evidence="3">Uncharacterized protein</fullName>
    </submittedName>
</protein>
<reference evidence="3 4" key="1">
    <citation type="submission" date="2018-01" db="EMBL/GenBank/DDBJ databases">
        <title>Genome sequence of the PGP bacterium Paenibacillus illinoisensis E3.</title>
        <authorList>
            <person name="Rolli E."/>
            <person name="Marasco R."/>
            <person name="Bessem C."/>
            <person name="Michoud G."/>
            <person name="Gaiarsa S."/>
            <person name="Borin S."/>
            <person name="Daffonchio D."/>
        </authorList>
    </citation>
    <scope>NUCLEOTIDE SEQUENCE [LARGE SCALE GENOMIC DNA]</scope>
    <source>
        <strain evidence="3 4">E3</strain>
    </source>
</reference>
<feature type="coiled-coil region" evidence="1">
    <location>
        <begin position="27"/>
        <end position="68"/>
    </location>
</feature>
<comment type="caution">
    <text evidence="3">The sequence shown here is derived from an EMBL/GenBank/DDBJ whole genome shotgun (WGS) entry which is preliminary data.</text>
</comment>
<evidence type="ECO:0000313" key="4">
    <source>
        <dbReference type="Proteomes" id="UP000247459"/>
    </source>
</evidence>